<organism evidence="3 4">
    <name type="scientific">Candidatus Spechtbacteria bacterium RIFCSPHIGHO2_01_FULL_43_30</name>
    <dbReference type="NCBI Taxonomy" id="1802158"/>
    <lineage>
        <taxon>Bacteria</taxon>
        <taxon>Candidatus Spechtiibacteriota</taxon>
    </lineage>
</organism>
<evidence type="ECO:0000259" key="1">
    <source>
        <dbReference type="Pfam" id="PF00534"/>
    </source>
</evidence>
<dbReference type="EMBL" id="MHOD01000024">
    <property type="protein sequence ID" value="OGZ57706.1"/>
    <property type="molecule type" value="Genomic_DNA"/>
</dbReference>
<feature type="domain" description="Glycosyl transferase family 1" evidence="1">
    <location>
        <begin position="200"/>
        <end position="337"/>
    </location>
</feature>
<protein>
    <recommendedName>
        <fullName evidence="5">Glycosyl transferase</fullName>
    </recommendedName>
</protein>
<dbReference type="InterPro" id="IPR001296">
    <property type="entry name" value="Glyco_trans_1"/>
</dbReference>
<dbReference type="InterPro" id="IPR028098">
    <property type="entry name" value="Glyco_trans_4-like_N"/>
</dbReference>
<evidence type="ECO:0000313" key="4">
    <source>
        <dbReference type="Proteomes" id="UP000177932"/>
    </source>
</evidence>
<evidence type="ECO:0000313" key="3">
    <source>
        <dbReference type="EMBL" id="OGZ57706.1"/>
    </source>
</evidence>
<evidence type="ECO:0008006" key="5">
    <source>
        <dbReference type="Google" id="ProtNLM"/>
    </source>
</evidence>
<dbReference type="SUPFAM" id="SSF53756">
    <property type="entry name" value="UDP-Glycosyltransferase/glycogen phosphorylase"/>
    <property type="match status" value="1"/>
</dbReference>
<dbReference type="PANTHER" id="PTHR45947">
    <property type="entry name" value="SULFOQUINOVOSYL TRANSFERASE SQD2"/>
    <property type="match status" value="1"/>
</dbReference>
<dbReference type="GO" id="GO:0016757">
    <property type="term" value="F:glycosyltransferase activity"/>
    <property type="evidence" value="ECO:0007669"/>
    <property type="project" value="InterPro"/>
</dbReference>
<feature type="domain" description="Glycosyltransferase subfamily 4-like N-terminal" evidence="2">
    <location>
        <begin position="13"/>
        <end position="190"/>
    </location>
</feature>
<dbReference type="InterPro" id="IPR050194">
    <property type="entry name" value="Glycosyltransferase_grp1"/>
</dbReference>
<dbReference type="STRING" id="1802158.A2827_00225"/>
<accession>A0A1G2H5D3</accession>
<comment type="caution">
    <text evidence="3">The sequence shown here is derived from an EMBL/GenBank/DDBJ whole genome shotgun (WGS) entry which is preliminary data.</text>
</comment>
<proteinExistence type="predicted"/>
<gene>
    <name evidence="3" type="ORF">A2827_00225</name>
</gene>
<dbReference type="Pfam" id="PF00534">
    <property type="entry name" value="Glycos_transf_1"/>
    <property type="match status" value="1"/>
</dbReference>
<dbReference type="AlphaFoldDB" id="A0A1G2H5D3"/>
<name>A0A1G2H5D3_9BACT</name>
<dbReference type="Gene3D" id="3.40.50.2000">
    <property type="entry name" value="Glycogen Phosphorylase B"/>
    <property type="match status" value="2"/>
</dbReference>
<sequence length="377" mass="43555">MKVALVHDYLNQYGGAERVLETFCEMFPDAPIYTLVYDARLTGYAFSHRKIVTSFLQKVPLAASRHRYFPVFMPYAVEQFDLSDYDLVLSDSGSYAKGVITKPETLHISYCHTPHRYIWDKSQKLLGEFGYPKFIKAMSPIFTTYVRMWDEHASERVDAFIANSNFVKRRIEKYYRRDARVIYPPVNTDRFRVLDGGITGVKESEGYFLMVGRLVPYKKFRMAVRAFNKLGLKLRIVGDGPERKRLLTEAKGNIEFLGLVSERHIADYYAKALAVVFPQEEDFGVVAVEAMASGRPVIAYRGGGALEIIKEGEDGVFFNEQNEECLIDAVQKFLKLKFDSKLIRRHAMRFDKARFRDEIIDFINSTFNERVKIKNGR</sequence>
<dbReference type="Pfam" id="PF13439">
    <property type="entry name" value="Glyco_transf_4"/>
    <property type="match status" value="1"/>
</dbReference>
<dbReference type="PANTHER" id="PTHR45947:SF3">
    <property type="entry name" value="SULFOQUINOVOSYL TRANSFERASE SQD2"/>
    <property type="match status" value="1"/>
</dbReference>
<evidence type="ECO:0000259" key="2">
    <source>
        <dbReference type="Pfam" id="PF13439"/>
    </source>
</evidence>
<dbReference type="Proteomes" id="UP000177932">
    <property type="component" value="Unassembled WGS sequence"/>
</dbReference>
<reference evidence="3 4" key="1">
    <citation type="journal article" date="2016" name="Nat. Commun.">
        <title>Thousands of microbial genomes shed light on interconnected biogeochemical processes in an aquifer system.</title>
        <authorList>
            <person name="Anantharaman K."/>
            <person name="Brown C.T."/>
            <person name="Hug L.A."/>
            <person name="Sharon I."/>
            <person name="Castelle C.J."/>
            <person name="Probst A.J."/>
            <person name="Thomas B.C."/>
            <person name="Singh A."/>
            <person name="Wilkins M.J."/>
            <person name="Karaoz U."/>
            <person name="Brodie E.L."/>
            <person name="Williams K.H."/>
            <person name="Hubbard S.S."/>
            <person name="Banfield J.F."/>
        </authorList>
    </citation>
    <scope>NUCLEOTIDE SEQUENCE [LARGE SCALE GENOMIC DNA]</scope>
</reference>